<dbReference type="PRINTS" id="PR00111">
    <property type="entry name" value="ABHYDROLASE"/>
</dbReference>
<evidence type="ECO:0000259" key="2">
    <source>
        <dbReference type="Pfam" id="PF00561"/>
    </source>
</evidence>
<evidence type="ECO:0000313" key="4">
    <source>
        <dbReference type="Proteomes" id="UP000325797"/>
    </source>
</evidence>
<dbReference type="AlphaFoldDB" id="A0A5J6N1Z2"/>
<feature type="region of interest" description="Disordered" evidence="1">
    <location>
        <begin position="1"/>
        <end position="21"/>
    </location>
</feature>
<protein>
    <recommendedName>
        <fullName evidence="2">AB hydrolase-1 domain-containing protein</fullName>
    </recommendedName>
</protein>
<dbReference type="PANTHER" id="PTHR43798">
    <property type="entry name" value="MONOACYLGLYCEROL LIPASE"/>
    <property type="match status" value="1"/>
</dbReference>
<dbReference type="Pfam" id="PF00561">
    <property type="entry name" value="Abhydrolase_1"/>
    <property type="match status" value="1"/>
</dbReference>
<dbReference type="PANTHER" id="PTHR43798:SF33">
    <property type="entry name" value="HYDROLASE, PUTATIVE (AFU_ORTHOLOGUE AFUA_2G14860)-RELATED"/>
    <property type="match status" value="1"/>
</dbReference>
<dbReference type="InterPro" id="IPR000073">
    <property type="entry name" value="AB_hydrolase_1"/>
</dbReference>
<dbReference type="KEGG" id="hadh:FRZ61_25320"/>
<name>A0A5J6N1Z2_9PROT</name>
<sequence length="338" mass="36226">MSPESADKSPSPATGPGALRHGKARLASGMEIAWSRSGDEPTVPLLLVHGITDNRATWAPFTDALRRVAVEIPWISQDLRGHGGSSLPVLAPSAHITADGFRLADYAADAVGLLDALGIERAILVGHSLGGLIGQEVALSHPDRLLGLVMVATTSNARDNPLFVRDVKGELFGRRLPALAEAKGLRYPGGIAGFTMRQLDPSLMTWLRDVWCVTPGADPALCAAAVEWTADIPLATWFGAFAGLLEMETTDRLADLRVPSLVISAARDEIFPVEPDQRVLEHAMSEAHRRHGTIWRNCTYRAVASSDDSRHDVGHAVPWQAANELAGDVAAFVKSLPR</sequence>
<dbReference type="GO" id="GO:0016020">
    <property type="term" value="C:membrane"/>
    <property type="evidence" value="ECO:0007669"/>
    <property type="project" value="TreeGrafter"/>
</dbReference>
<reference evidence="3 4" key="1">
    <citation type="submission" date="2019-08" db="EMBL/GenBank/DDBJ databases">
        <title>Hyperibacter terrae gen. nov., sp. nov. and Hyperibacter viscosus sp. nov., two new members in the family Rhodospirillaceae isolated from the rhizosphere of Hypericum perforatum.</title>
        <authorList>
            <person name="Noviana Z."/>
        </authorList>
    </citation>
    <scope>NUCLEOTIDE SEQUENCE [LARGE SCALE GENOMIC DNA]</scope>
    <source>
        <strain evidence="3 4">R5959</strain>
    </source>
</reference>
<dbReference type="OrthoDB" id="7253779at2"/>
<dbReference type="InterPro" id="IPR050266">
    <property type="entry name" value="AB_hydrolase_sf"/>
</dbReference>
<dbReference type="EMBL" id="CP042582">
    <property type="protein sequence ID" value="QEX22600.1"/>
    <property type="molecule type" value="Genomic_DNA"/>
</dbReference>
<accession>A0A5J6N1Z2</accession>
<dbReference type="SUPFAM" id="SSF53474">
    <property type="entry name" value="alpha/beta-Hydrolases"/>
    <property type="match status" value="1"/>
</dbReference>
<dbReference type="InterPro" id="IPR029058">
    <property type="entry name" value="AB_hydrolase_fold"/>
</dbReference>
<keyword evidence="4" id="KW-1185">Reference proteome</keyword>
<dbReference type="Gene3D" id="3.40.50.1820">
    <property type="entry name" value="alpha/beta hydrolase"/>
    <property type="match status" value="1"/>
</dbReference>
<proteinExistence type="predicted"/>
<evidence type="ECO:0000256" key="1">
    <source>
        <dbReference type="SAM" id="MobiDB-lite"/>
    </source>
</evidence>
<feature type="domain" description="AB hydrolase-1" evidence="2">
    <location>
        <begin position="44"/>
        <end position="273"/>
    </location>
</feature>
<dbReference type="RefSeq" id="WP_151118068.1">
    <property type="nucleotide sequence ID" value="NZ_CP042582.1"/>
</dbReference>
<evidence type="ECO:0000313" key="3">
    <source>
        <dbReference type="EMBL" id="QEX22600.1"/>
    </source>
</evidence>
<dbReference type="Proteomes" id="UP000325797">
    <property type="component" value="Chromosome"/>
</dbReference>
<organism evidence="3 4">
    <name type="scientific">Hypericibacter adhaerens</name>
    <dbReference type="NCBI Taxonomy" id="2602016"/>
    <lineage>
        <taxon>Bacteria</taxon>
        <taxon>Pseudomonadati</taxon>
        <taxon>Pseudomonadota</taxon>
        <taxon>Alphaproteobacteria</taxon>
        <taxon>Rhodospirillales</taxon>
        <taxon>Dongiaceae</taxon>
        <taxon>Hypericibacter</taxon>
    </lineage>
</organism>
<gene>
    <name evidence="3" type="ORF">FRZ61_25320</name>
</gene>